<name>A0A6L9SBH2_9ACTN</name>
<gene>
    <name evidence="3" type="ORF">G1H10_14390</name>
</gene>
<dbReference type="RefSeq" id="WP_163738819.1">
    <property type="nucleotide sequence ID" value="NZ_JAAGOA010000009.1"/>
</dbReference>
<reference evidence="3 4" key="1">
    <citation type="submission" date="2020-02" db="EMBL/GenBank/DDBJ databases">
        <authorList>
            <person name="Li X.-J."/>
            <person name="Han X.-M."/>
        </authorList>
    </citation>
    <scope>NUCLEOTIDE SEQUENCE [LARGE SCALE GENOMIC DNA]</scope>
    <source>
        <strain evidence="3 4">CCTCC AB 2017055</strain>
    </source>
</reference>
<comment type="caution">
    <text evidence="3">The sequence shown here is derived from an EMBL/GenBank/DDBJ whole genome shotgun (WGS) entry which is preliminary data.</text>
</comment>
<evidence type="ECO:0000313" key="3">
    <source>
        <dbReference type="EMBL" id="NEE01360.1"/>
    </source>
</evidence>
<keyword evidence="4" id="KW-1185">Reference proteome</keyword>
<accession>A0A6L9SBH2</accession>
<dbReference type="Gene3D" id="1.20.120.520">
    <property type="entry name" value="nmb1532 protein domain like"/>
    <property type="match status" value="1"/>
</dbReference>
<dbReference type="CDD" id="cd12108">
    <property type="entry name" value="Hr-like"/>
    <property type="match status" value="1"/>
</dbReference>
<evidence type="ECO:0000259" key="2">
    <source>
        <dbReference type="Pfam" id="PF01814"/>
    </source>
</evidence>
<proteinExistence type="predicted"/>
<keyword evidence="1" id="KW-0175">Coiled coil</keyword>
<evidence type="ECO:0000313" key="4">
    <source>
        <dbReference type="Proteomes" id="UP000475214"/>
    </source>
</evidence>
<dbReference type="EMBL" id="JAAGOA010000009">
    <property type="protein sequence ID" value="NEE01360.1"/>
    <property type="molecule type" value="Genomic_DNA"/>
</dbReference>
<dbReference type="AlphaFoldDB" id="A0A6L9SBH2"/>
<sequence>MSESYAQRPDADVERAQAFGEQLVEVHGWLRAELSSIRREVDEFVAGRADAPAATRTPPSLTVQLRTRCLEFCADLHHHHTGEDGILFPALAEDVPELVPVLPKLQQQHMAVGRILDALQATLQDAADTDPAWVRAELARLSAELEAHLSDEEAQIVDAMNAMRQERVDALTAAAEAQAAQE</sequence>
<feature type="domain" description="Hemerythrin-like" evidence="2">
    <location>
        <begin position="21"/>
        <end position="157"/>
    </location>
</feature>
<feature type="coiled-coil region" evidence="1">
    <location>
        <begin position="135"/>
        <end position="162"/>
    </location>
</feature>
<protein>
    <submittedName>
        <fullName evidence="3">Hemerythrin domain-containing protein</fullName>
    </submittedName>
</protein>
<dbReference type="Pfam" id="PF01814">
    <property type="entry name" value="Hemerythrin"/>
    <property type="match status" value="1"/>
</dbReference>
<evidence type="ECO:0000256" key="1">
    <source>
        <dbReference type="SAM" id="Coils"/>
    </source>
</evidence>
<organism evidence="3 4">
    <name type="scientific">Phytoactinopolyspora halotolerans</name>
    <dbReference type="NCBI Taxonomy" id="1981512"/>
    <lineage>
        <taxon>Bacteria</taxon>
        <taxon>Bacillati</taxon>
        <taxon>Actinomycetota</taxon>
        <taxon>Actinomycetes</taxon>
        <taxon>Jiangellales</taxon>
        <taxon>Jiangellaceae</taxon>
        <taxon>Phytoactinopolyspora</taxon>
    </lineage>
</organism>
<dbReference type="InterPro" id="IPR012312">
    <property type="entry name" value="Hemerythrin-like"/>
</dbReference>
<dbReference type="Proteomes" id="UP000475214">
    <property type="component" value="Unassembled WGS sequence"/>
</dbReference>